<dbReference type="EMBL" id="JACBXS010000005">
    <property type="protein sequence ID" value="NYS24006.1"/>
    <property type="molecule type" value="Genomic_DNA"/>
</dbReference>
<dbReference type="RefSeq" id="WP_179904714.1">
    <property type="nucleotide sequence ID" value="NZ_JACBXS010000005.1"/>
</dbReference>
<dbReference type="Pfam" id="PF06170">
    <property type="entry name" value="DUF983"/>
    <property type="match status" value="1"/>
</dbReference>
<proteinExistence type="predicted"/>
<feature type="transmembrane region" description="Helical" evidence="1">
    <location>
        <begin position="65"/>
        <end position="85"/>
    </location>
</feature>
<dbReference type="InterPro" id="IPR009325">
    <property type="entry name" value="DUF983"/>
</dbReference>
<evidence type="ECO:0000256" key="1">
    <source>
        <dbReference type="SAM" id="Phobius"/>
    </source>
</evidence>
<keyword evidence="1" id="KW-0812">Transmembrane</keyword>
<feature type="transmembrane region" description="Helical" evidence="1">
    <location>
        <begin position="91"/>
        <end position="110"/>
    </location>
</feature>
<dbReference type="Proteomes" id="UP000529417">
    <property type="component" value="Unassembled WGS sequence"/>
</dbReference>
<name>A0A7Z0KXW8_9RHOB</name>
<evidence type="ECO:0000313" key="3">
    <source>
        <dbReference type="Proteomes" id="UP000529417"/>
    </source>
</evidence>
<comment type="caution">
    <text evidence="2">The sequence shown here is derived from an EMBL/GenBank/DDBJ whole genome shotgun (WGS) entry which is preliminary data.</text>
</comment>
<keyword evidence="3" id="KW-1185">Reference proteome</keyword>
<dbReference type="AlphaFoldDB" id="A0A7Z0KXW8"/>
<keyword evidence="1" id="KW-1133">Transmembrane helix</keyword>
<gene>
    <name evidence="2" type="ORF">HUK65_03305</name>
</gene>
<reference evidence="2 3" key="1">
    <citation type="journal article" date="2000" name="Arch. Microbiol.">
        <title>Rhodobaca bogoriensis gen. nov. and sp. nov., an alkaliphilic purple nonsulfur bacterium from African Rift Valley soda lakes.</title>
        <authorList>
            <person name="Milford A.D."/>
            <person name="Achenbach L.A."/>
            <person name="Jung D.O."/>
            <person name="Madigan M.T."/>
        </authorList>
    </citation>
    <scope>NUCLEOTIDE SEQUENCE [LARGE SCALE GENOMIC DNA]</scope>
    <source>
        <strain evidence="2 3">2376</strain>
    </source>
</reference>
<accession>A0A7Z0KXW8</accession>
<sequence length="134" mass="15091">MSLAESPAPQPEDDRPVWPAIRRGMALRCPACGEGAMLHRYLKVRDNCPHCHEELHHQRADDGPAYLTLTVTGKVAVSLMVWLLFTYDPNPVLLFAFIATLVVAMSLYLLPRFKGMMVAIQWSRRMHGFGGSNR</sequence>
<evidence type="ECO:0000313" key="2">
    <source>
        <dbReference type="EMBL" id="NYS24006.1"/>
    </source>
</evidence>
<protein>
    <submittedName>
        <fullName evidence="2">DUF983 domain-containing protein</fullName>
    </submittedName>
</protein>
<keyword evidence="1" id="KW-0472">Membrane</keyword>
<organism evidence="2 3">
    <name type="scientific">Rhabdonatronobacter sediminivivens</name>
    <dbReference type="NCBI Taxonomy" id="2743469"/>
    <lineage>
        <taxon>Bacteria</taxon>
        <taxon>Pseudomonadati</taxon>
        <taxon>Pseudomonadota</taxon>
        <taxon>Alphaproteobacteria</taxon>
        <taxon>Rhodobacterales</taxon>
        <taxon>Paracoccaceae</taxon>
        <taxon>Rhabdonatronobacter</taxon>
    </lineage>
</organism>